<dbReference type="OrthoDB" id="2084160at2"/>
<keyword evidence="3" id="KW-1185">Reference proteome</keyword>
<sequence>MFDFKSLMCYNCKSVILNLPKSEVSKLNGLNFQCECCGHKNLLNEFTFCKSNDVNDPYINIQSIDSLLTL</sequence>
<proteinExistence type="predicted"/>
<dbReference type="KEGG" id="hsc:HVS_11295"/>
<evidence type="ECO:0000313" key="2">
    <source>
        <dbReference type="EMBL" id="PQQ68034.1"/>
    </source>
</evidence>
<evidence type="ECO:0000313" key="4">
    <source>
        <dbReference type="Proteomes" id="UP000239720"/>
    </source>
</evidence>
<protein>
    <submittedName>
        <fullName evidence="1">Uncharacterized protein</fullName>
    </submittedName>
</protein>
<dbReference type="EMBL" id="NEMB01000003">
    <property type="protein sequence ID" value="PQQ68034.1"/>
    <property type="molecule type" value="Genomic_DNA"/>
</dbReference>
<dbReference type="EMBL" id="CP025197">
    <property type="protein sequence ID" value="AUG58153.1"/>
    <property type="molecule type" value="Genomic_DNA"/>
</dbReference>
<accession>A0A2K9EJK0</accession>
<dbReference type="RefSeq" id="WP_101302361.1">
    <property type="nucleotide sequence ID" value="NZ_CP025197.1"/>
</dbReference>
<dbReference type="Proteomes" id="UP000233534">
    <property type="component" value="Chromosome"/>
</dbReference>
<dbReference type="AlphaFoldDB" id="A0A2K9EJK0"/>
<reference evidence="2 4" key="2">
    <citation type="journal article" date="2018" name="Syst. Appl. Microbiol.">
        <title>Characterization and high-quality draft genome sequence of Herbivorax saccincola A7, an anaerobic, alkaliphilic, thermophilic, cellulolytic, and xylanolytic bacterium.</title>
        <authorList>
            <person name="Aikawa S."/>
            <person name="Baramee S."/>
            <person name="Sermsathanaswadi J."/>
            <person name="Thianheng P."/>
            <person name="Tachaapaikoon C."/>
            <person name="Shikata A."/>
            <person name="Waeonukul R."/>
            <person name="Pason P."/>
            <person name="Ratanakhanokchai K."/>
            <person name="Kosugi A."/>
        </authorList>
    </citation>
    <scope>NUCLEOTIDE SEQUENCE [LARGE SCALE GENOMIC DNA]</scope>
    <source>
        <strain evidence="2 4">A7</strain>
    </source>
</reference>
<organism evidence="1 3">
    <name type="scientific">Acetivibrio saccincola</name>
    <dbReference type="NCBI Taxonomy" id="1677857"/>
    <lineage>
        <taxon>Bacteria</taxon>
        <taxon>Bacillati</taxon>
        <taxon>Bacillota</taxon>
        <taxon>Clostridia</taxon>
        <taxon>Eubacteriales</taxon>
        <taxon>Oscillospiraceae</taxon>
        <taxon>Acetivibrio</taxon>
    </lineage>
</organism>
<gene>
    <name evidence="2" type="ORF">B9R14_15510</name>
    <name evidence="1" type="ORF">HVS_11295</name>
</gene>
<evidence type="ECO:0000313" key="1">
    <source>
        <dbReference type="EMBL" id="AUG58153.1"/>
    </source>
</evidence>
<name>A0A2K9EJK0_9FIRM</name>
<reference evidence="1 3" key="1">
    <citation type="submission" date="2017-12" db="EMBL/GenBank/DDBJ databases">
        <title>Complete genome sequence of Herbivorax saccincola GGR1, a novel Cellulosome-producing hydrolytic bacterium in a thermophilic biogas plant, established by Illumina and Nanopore MinION sequencing.</title>
        <authorList>
            <person name="Pechtl A."/>
            <person name="Ruckert C."/>
            <person name="Koeck D.E."/>
            <person name="Maus I."/>
            <person name="Winkler A."/>
            <person name="Kalinowski J."/>
            <person name="Puhler A."/>
            <person name="Schwarz W.W."/>
            <person name="Zverlov V.V."/>
            <person name="Schluter A."/>
            <person name="Liebl W."/>
        </authorList>
    </citation>
    <scope>NUCLEOTIDE SEQUENCE [LARGE SCALE GENOMIC DNA]</scope>
    <source>
        <strain evidence="1">GGR1</strain>
        <strain evidence="3">SR1</strain>
    </source>
</reference>
<evidence type="ECO:0000313" key="3">
    <source>
        <dbReference type="Proteomes" id="UP000233534"/>
    </source>
</evidence>
<dbReference type="Proteomes" id="UP000239720">
    <property type="component" value="Unassembled WGS sequence"/>
</dbReference>